<evidence type="ECO:0000259" key="6">
    <source>
        <dbReference type="PROSITE" id="PS51007"/>
    </source>
</evidence>
<evidence type="ECO:0000313" key="7">
    <source>
        <dbReference type="EMBL" id="CAI8046474.1"/>
    </source>
</evidence>
<comment type="caution">
    <text evidence="7">The sequence shown here is derived from an EMBL/GenBank/DDBJ whole genome shotgun (WGS) entry which is preliminary data.</text>
</comment>
<gene>
    <name evidence="7" type="ORF">GBAR_LOCUS25713</name>
</gene>
<dbReference type="Proteomes" id="UP001174909">
    <property type="component" value="Unassembled WGS sequence"/>
</dbReference>
<keyword evidence="8" id="KW-1185">Reference proteome</keyword>
<sequence length="169" mass="19191">MLVFTFSKVATKADPPAALRTAHPAPPAELTYRDKVIGLTQEVTNPFRHLEKDDKEGFKTHVDNGRRVYYQNCFYCHGDDLDGEGHFAHGLNPPPANFQDPGIIPNYQESFFFWRISKGGPGLPPAAAPWDSAMPVWEDHLTEEEIWDVILFLSEYTGYRPRTFGEAEH</sequence>
<comment type="similarity">
    <text evidence="1">Belongs to the cytochrome c family.</text>
</comment>
<dbReference type="PROSITE" id="PS51007">
    <property type="entry name" value="CYTC"/>
    <property type="match status" value="1"/>
</dbReference>
<proteinExistence type="inferred from homology"/>
<evidence type="ECO:0000256" key="4">
    <source>
        <dbReference type="ARBA" id="ARBA00023004"/>
    </source>
</evidence>
<accession>A0AA35TEX3</accession>
<protein>
    <recommendedName>
        <fullName evidence="6">Cytochrome c domain-containing protein</fullName>
    </recommendedName>
</protein>
<keyword evidence="4 5" id="KW-0408">Iron</keyword>
<evidence type="ECO:0000256" key="1">
    <source>
        <dbReference type="ARBA" id="ARBA00006488"/>
    </source>
</evidence>
<evidence type="ECO:0000313" key="8">
    <source>
        <dbReference type="Proteomes" id="UP001174909"/>
    </source>
</evidence>
<dbReference type="InterPro" id="IPR009056">
    <property type="entry name" value="Cyt_c-like_dom"/>
</dbReference>
<dbReference type="GO" id="GO:0020037">
    <property type="term" value="F:heme binding"/>
    <property type="evidence" value="ECO:0007669"/>
    <property type="project" value="InterPro"/>
</dbReference>
<dbReference type="InterPro" id="IPR036909">
    <property type="entry name" value="Cyt_c-like_dom_sf"/>
</dbReference>
<dbReference type="Pfam" id="PF13442">
    <property type="entry name" value="Cytochrome_CBB3"/>
    <property type="match status" value="1"/>
</dbReference>
<dbReference type="SUPFAM" id="SSF46626">
    <property type="entry name" value="Cytochrome c"/>
    <property type="match status" value="1"/>
</dbReference>
<keyword evidence="3 5" id="KW-0479">Metal-binding</keyword>
<dbReference type="AlphaFoldDB" id="A0AA35TEX3"/>
<evidence type="ECO:0000256" key="2">
    <source>
        <dbReference type="ARBA" id="ARBA00022617"/>
    </source>
</evidence>
<dbReference type="GO" id="GO:0046872">
    <property type="term" value="F:metal ion binding"/>
    <property type="evidence" value="ECO:0007669"/>
    <property type="project" value="UniProtKB-KW"/>
</dbReference>
<reference evidence="7" key="1">
    <citation type="submission" date="2023-03" db="EMBL/GenBank/DDBJ databases">
        <authorList>
            <person name="Steffen K."/>
            <person name="Cardenas P."/>
        </authorList>
    </citation>
    <scope>NUCLEOTIDE SEQUENCE</scope>
</reference>
<organism evidence="7 8">
    <name type="scientific">Geodia barretti</name>
    <name type="common">Barrett's horny sponge</name>
    <dbReference type="NCBI Taxonomy" id="519541"/>
    <lineage>
        <taxon>Eukaryota</taxon>
        <taxon>Metazoa</taxon>
        <taxon>Porifera</taxon>
        <taxon>Demospongiae</taxon>
        <taxon>Heteroscleromorpha</taxon>
        <taxon>Tetractinellida</taxon>
        <taxon>Astrophorina</taxon>
        <taxon>Geodiidae</taxon>
        <taxon>Geodia</taxon>
    </lineage>
</organism>
<dbReference type="GO" id="GO:0009055">
    <property type="term" value="F:electron transfer activity"/>
    <property type="evidence" value="ECO:0007669"/>
    <property type="project" value="InterPro"/>
</dbReference>
<dbReference type="EMBL" id="CASHTH010003565">
    <property type="protein sequence ID" value="CAI8046474.1"/>
    <property type="molecule type" value="Genomic_DNA"/>
</dbReference>
<name>A0AA35TEX3_GEOBA</name>
<dbReference type="Gene3D" id="1.10.760.10">
    <property type="entry name" value="Cytochrome c-like domain"/>
    <property type="match status" value="1"/>
</dbReference>
<evidence type="ECO:0000256" key="5">
    <source>
        <dbReference type="PROSITE-ProRule" id="PRU00433"/>
    </source>
</evidence>
<keyword evidence="2 5" id="KW-0349">Heme</keyword>
<feature type="domain" description="Cytochrome c" evidence="6">
    <location>
        <begin position="60"/>
        <end position="157"/>
    </location>
</feature>
<evidence type="ECO:0000256" key="3">
    <source>
        <dbReference type="ARBA" id="ARBA00022723"/>
    </source>
</evidence>